<evidence type="ECO:0000259" key="2">
    <source>
        <dbReference type="Pfam" id="PF03992"/>
    </source>
</evidence>
<gene>
    <name evidence="3" type="ORF">ENP34_06910</name>
</gene>
<accession>A0A831TC58</accession>
<protein>
    <recommendedName>
        <fullName evidence="2">ABM domain-containing protein</fullName>
    </recommendedName>
</protein>
<dbReference type="InterPro" id="IPR011008">
    <property type="entry name" value="Dimeric_a/b-barrel"/>
</dbReference>
<dbReference type="AlphaFoldDB" id="A0A831TC58"/>
<name>A0A831TC58_9BACT</name>
<dbReference type="SUPFAM" id="SSF54909">
    <property type="entry name" value="Dimeric alpha+beta barrel"/>
    <property type="match status" value="1"/>
</dbReference>
<feature type="domain" description="ABM" evidence="2">
    <location>
        <begin position="1"/>
        <end position="64"/>
    </location>
</feature>
<proteinExistence type="predicted"/>
<evidence type="ECO:0000256" key="1">
    <source>
        <dbReference type="SAM" id="MobiDB-lite"/>
    </source>
</evidence>
<evidence type="ECO:0000313" key="3">
    <source>
        <dbReference type="EMBL" id="HEG91157.1"/>
    </source>
</evidence>
<comment type="caution">
    <text evidence="3">The sequence shown here is derived from an EMBL/GenBank/DDBJ whole genome shotgun (WGS) entry which is preliminary data.</text>
</comment>
<reference evidence="3" key="1">
    <citation type="journal article" date="2020" name="mSystems">
        <title>Genome- and Community-Level Interaction Insights into Carbon Utilization and Element Cycling Functions of Hydrothermarchaeota in Hydrothermal Sediment.</title>
        <authorList>
            <person name="Zhou Z."/>
            <person name="Liu Y."/>
            <person name="Xu W."/>
            <person name="Pan J."/>
            <person name="Luo Z.H."/>
            <person name="Li M."/>
        </authorList>
    </citation>
    <scope>NUCLEOTIDE SEQUENCE [LARGE SCALE GENOMIC DNA]</scope>
    <source>
        <strain evidence="3">SpSt-210</strain>
    </source>
</reference>
<dbReference type="Gene3D" id="3.30.70.100">
    <property type="match status" value="1"/>
</dbReference>
<dbReference type="Pfam" id="PF03992">
    <property type="entry name" value="ABM"/>
    <property type="match status" value="1"/>
</dbReference>
<organism evidence="3">
    <name type="scientific">Thermorudis peleae</name>
    <dbReference type="NCBI Taxonomy" id="1382356"/>
    <lineage>
        <taxon>Bacteria</taxon>
        <taxon>Pseudomonadati</taxon>
        <taxon>Thermomicrobiota</taxon>
        <taxon>Thermomicrobia</taxon>
        <taxon>Thermomicrobia incertae sedis</taxon>
        <taxon>Thermorudis</taxon>
    </lineage>
</organism>
<dbReference type="InterPro" id="IPR007138">
    <property type="entry name" value="ABM_dom"/>
</dbReference>
<feature type="region of interest" description="Disordered" evidence="1">
    <location>
        <begin position="1"/>
        <end position="21"/>
    </location>
</feature>
<dbReference type="EMBL" id="DSIY01000165">
    <property type="protein sequence ID" value="HEG91157.1"/>
    <property type="molecule type" value="Genomic_DNA"/>
</dbReference>
<sequence>MFARVTTYQGRPGQAEQPVQRFEEARDRLDELGGFEGAYFLFDQKTGKAMTITFWESEEAMRASAAAIAPLRDTIVQALGTTQSPVIETYEVTSRF</sequence>